<protein>
    <recommendedName>
        <fullName evidence="4">Secreted protein</fullName>
    </recommendedName>
</protein>
<reference evidence="3" key="1">
    <citation type="submission" date="2014-04" db="EMBL/GenBank/DDBJ databases">
        <title>Evolutionary Origins and Diversification of the Mycorrhizal Mutualists.</title>
        <authorList>
            <consortium name="DOE Joint Genome Institute"/>
            <consortium name="Mycorrhizal Genomics Consortium"/>
            <person name="Kohler A."/>
            <person name="Kuo A."/>
            <person name="Nagy L.G."/>
            <person name="Floudas D."/>
            <person name="Copeland A."/>
            <person name="Barry K.W."/>
            <person name="Cichocki N."/>
            <person name="Veneault-Fourrey C."/>
            <person name="LaButti K."/>
            <person name="Lindquist E.A."/>
            <person name="Lipzen A."/>
            <person name="Lundell T."/>
            <person name="Morin E."/>
            <person name="Murat C."/>
            <person name="Riley R."/>
            <person name="Ohm R."/>
            <person name="Sun H."/>
            <person name="Tunlid A."/>
            <person name="Henrissat B."/>
            <person name="Grigoriev I.V."/>
            <person name="Hibbett D.S."/>
            <person name="Martin F."/>
        </authorList>
    </citation>
    <scope>NUCLEOTIDE SEQUENCE [LARGE SCALE GENOMIC DNA]</scope>
    <source>
        <strain evidence="3">FD-334 SS-4</strain>
    </source>
</reference>
<keyword evidence="1" id="KW-0732">Signal</keyword>
<keyword evidence="3" id="KW-1185">Reference proteome</keyword>
<proteinExistence type="predicted"/>
<feature type="chain" id="PRO_5002246706" description="Secreted protein" evidence="1">
    <location>
        <begin position="26"/>
        <end position="72"/>
    </location>
</feature>
<dbReference type="AlphaFoldDB" id="A0A0D2M3U3"/>
<gene>
    <name evidence="2" type="ORF">HYPSUDRAFT_999132</name>
</gene>
<organism evidence="2 3">
    <name type="scientific">Hypholoma sublateritium (strain FD-334 SS-4)</name>
    <dbReference type="NCBI Taxonomy" id="945553"/>
    <lineage>
        <taxon>Eukaryota</taxon>
        <taxon>Fungi</taxon>
        <taxon>Dikarya</taxon>
        <taxon>Basidiomycota</taxon>
        <taxon>Agaricomycotina</taxon>
        <taxon>Agaricomycetes</taxon>
        <taxon>Agaricomycetidae</taxon>
        <taxon>Agaricales</taxon>
        <taxon>Agaricineae</taxon>
        <taxon>Strophariaceae</taxon>
        <taxon>Hypholoma</taxon>
    </lineage>
</organism>
<dbReference type="EMBL" id="KN817597">
    <property type="protein sequence ID" value="KJA17863.1"/>
    <property type="molecule type" value="Genomic_DNA"/>
</dbReference>
<evidence type="ECO:0000256" key="1">
    <source>
        <dbReference type="SAM" id="SignalP"/>
    </source>
</evidence>
<evidence type="ECO:0008006" key="4">
    <source>
        <dbReference type="Google" id="ProtNLM"/>
    </source>
</evidence>
<sequence length="72" mass="7810">MSLSCITIKLLVLVNEPASWTTAGAAKVIFSYSQCTRGVRRMSLLTGNQQASCCDSLIIASPGVSNMHERYE</sequence>
<feature type="signal peptide" evidence="1">
    <location>
        <begin position="1"/>
        <end position="25"/>
    </location>
</feature>
<evidence type="ECO:0000313" key="2">
    <source>
        <dbReference type="EMBL" id="KJA17863.1"/>
    </source>
</evidence>
<dbReference type="Proteomes" id="UP000054270">
    <property type="component" value="Unassembled WGS sequence"/>
</dbReference>
<name>A0A0D2M3U3_HYPSF</name>
<evidence type="ECO:0000313" key="3">
    <source>
        <dbReference type="Proteomes" id="UP000054270"/>
    </source>
</evidence>
<accession>A0A0D2M3U3</accession>